<dbReference type="GO" id="GO:0030288">
    <property type="term" value="C:outer membrane-bounded periplasmic space"/>
    <property type="evidence" value="ECO:0007669"/>
    <property type="project" value="TreeGrafter"/>
</dbReference>
<feature type="signal peptide" evidence="7">
    <location>
        <begin position="1"/>
        <end position="29"/>
    </location>
</feature>
<reference evidence="9 10" key="1">
    <citation type="submission" date="2018-11" db="EMBL/GenBank/DDBJ databases">
        <authorList>
            <person name="Li F."/>
        </authorList>
    </citation>
    <scope>NUCLEOTIDE SEQUENCE [LARGE SCALE GENOMIC DNA]</scope>
    <source>
        <strain evidence="9 10">YS17T</strain>
    </source>
</reference>
<evidence type="ECO:0000256" key="3">
    <source>
        <dbReference type="ARBA" id="ARBA00022448"/>
    </source>
</evidence>
<dbReference type="RefSeq" id="WP_124235201.1">
    <property type="nucleotide sequence ID" value="NZ_JBHUFI010000007.1"/>
</dbReference>
<dbReference type="InterPro" id="IPR002491">
    <property type="entry name" value="ABC_transptr_periplasmic_BD"/>
</dbReference>
<organism evidence="9 10">
    <name type="scientific">Aeromicrobium camelliae</name>
    <dbReference type="NCBI Taxonomy" id="1538144"/>
    <lineage>
        <taxon>Bacteria</taxon>
        <taxon>Bacillati</taxon>
        <taxon>Actinomycetota</taxon>
        <taxon>Actinomycetes</taxon>
        <taxon>Propionibacteriales</taxon>
        <taxon>Nocardioidaceae</taxon>
        <taxon>Aeromicrobium</taxon>
    </lineage>
</organism>
<evidence type="ECO:0000313" key="10">
    <source>
        <dbReference type="Proteomes" id="UP000275225"/>
    </source>
</evidence>
<dbReference type="OrthoDB" id="9797850at2"/>
<dbReference type="SUPFAM" id="SSF53807">
    <property type="entry name" value="Helical backbone' metal receptor"/>
    <property type="match status" value="1"/>
</dbReference>
<protein>
    <submittedName>
        <fullName evidence="9">ABC transporter substrate-binding protein</fullName>
    </submittedName>
</protein>
<keyword evidence="3" id="KW-0813">Transport</keyword>
<dbReference type="GO" id="GO:1901678">
    <property type="term" value="P:iron coordination entity transport"/>
    <property type="evidence" value="ECO:0007669"/>
    <property type="project" value="UniProtKB-ARBA"/>
</dbReference>
<evidence type="ECO:0000256" key="4">
    <source>
        <dbReference type="ARBA" id="ARBA00022729"/>
    </source>
</evidence>
<accession>A0A3N6YJN7</accession>
<keyword evidence="5" id="KW-0175">Coiled coil</keyword>
<keyword evidence="4 7" id="KW-0732">Signal</keyword>
<feature type="domain" description="Fe/B12 periplasmic-binding" evidence="8">
    <location>
        <begin position="58"/>
        <end position="329"/>
    </location>
</feature>
<evidence type="ECO:0000256" key="1">
    <source>
        <dbReference type="ARBA" id="ARBA00004196"/>
    </source>
</evidence>
<comment type="subcellular location">
    <subcellularLocation>
        <location evidence="1">Cell envelope</location>
    </subcellularLocation>
</comment>
<name>A0A3N6YJN7_9ACTN</name>
<dbReference type="PANTHER" id="PTHR30532:SF1">
    <property type="entry name" value="IRON(3+)-HYDROXAMATE-BINDING PROTEIN FHUD"/>
    <property type="match status" value="1"/>
</dbReference>
<dbReference type="EMBL" id="RQJX01000001">
    <property type="protein sequence ID" value="RQN09994.1"/>
    <property type="molecule type" value="Genomic_DNA"/>
</dbReference>
<evidence type="ECO:0000256" key="2">
    <source>
        <dbReference type="ARBA" id="ARBA00008814"/>
    </source>
</evidence>
<dbReference type="Gene3D" id="3.40.50.1980">
    <property type="entry name" value="Nitrogenase molybdenum iron protein domain"/>
    <property type="match status" value="2"/>
</dbReference>
<proteinExistence type="inferred from homology"/>
<dbReference type="InterPro" id="IPR051313">
    <property type="entry name" value="Bact_iron-sidero_bind"/>
</dbReference>
<dbReference type="PANTHER" id="PTHR30532">
    <property type="entry name" value="IRON III DICITRATE-BINDING PERIPLASMIC PROTEIN"/>
    <property type="match status" value="1"/>
</dbReference>
<feature type="region of interest" description="Disordered" evidence="6">
    <location>
        <begin position="21"/>
        <end position="40"/>
    </location>
</feature>
<evidence type="ECO:0000259" key="8">
    <source>
        <dbReference type="PROSITE" id="PS50983"/>
    </source>
</evidence>
<dbReference type="AlphaFoldDB" id="A0A3N6YJN7"/>
<evidence type="ECO:0000256" key="5">
    <source>
        <dbReference type="SAM" id="Coils"/>
    </source>
</evidence>
<comment type="similarity">
    <text evidence="2">Belongs to the bacterial solute-binding protein 8 family.</text>
</comment>
<dbReference type="PROSITE" id="PS50983">
    <property type="entry name" value="FE_B12_PBP"/>
    <property type="match status" value="1"/>
</dbReference>
<feature type="coiled-coil region" evidence="5">
    <location>
        <begin position="166"/>
        <end position="193"/>
    </location>
</feature>
<sequence>MRTVRTTLLTGAAALALALSGCGSSSDDASEDGGSSGETRDVVDATGAEVTVPADPQRIVTLHYAATQPILDLGLADQLVGQGVFEPGIIPEDLADTVEDIPVVAENVEPKLEEIAALEPDLILVPNVLEEEVTDQLAAVAPVYTFTLRGGDRANWGQRTEEVADATNTSDRVDELEAEFEERQQSIAEEYADVIEGKTVAVLGAYEENNFYAWGESNMMGTLLMPLGFTWSEQENAIVEGQPEPEATVSNEKLTSAVGDADLLFLDSNLRAEPNAFMTALQETALYQDLPAVQAGHAWFAGKNTVAGYTDAHYTLDRVEEALQALAEE</sequence>
<feature type="chain" id="PRO_5017946285" evidence="7">
    <location>
        <begin position="30"/>
        <end position="329"/>
    </location>
</feature>
<dbReference type="PROSITE" id="PS51257">
    <property type="entry name" value="PROKAR_LIPOPROTEIN"/>
    <property type="match status" value="1"/>
</dbReference>
<dbReference type="Pfam" id="PF01497">
    <property type="entry name" value="Peripla_BP_2"/>
    <property type="match status" value="1"/>
</dbReference>
<keyword evidence="10" id="KW-1185">Reference proteome</keyword>
<evidence type="ECO:0000313" key="9">
    <source>
        <dbReference type="EMBL" id="RQN09994.1"/>
    </source>
</evidence>
<evidence type="ECO:0000256" key="6">
    <source>
        <dbReference type="SAM" id="MobiDB-lite"/>
    </source>
</evidence>
<gene>
    <name evidence="9" type="ORF">EHW97_00395</name>
</gene>
<dbReference type="Proteomes" id="UP000275225">
    <property type="component" value="Unassembled WGS sequence"/>
</dbReference>
<evidence type="ECO:0000256" key="7">
    <source>
        <dbReference type="SAM" id="SignalP"/>
    </source>
</evidence>
<comment type="caution">
    <text evidence="9">The sequence shown here is derived from an EMBL/GenBank/DDBJ whole genome shotgun (WGS) entry which is preliminary data.</text>
</comment>